<evidence type="ECO:0000256" key="1">
    <source>
        <dbReference type="ARBA" id="ARBA00004123"/>
    </source>
</evidence>
<dbReference type="InterPro" id="IPR000626">
    <property type="entry name" value="Ubiquitin-like_dom"/>
</dbReference>
<accession>A0ABQ7UXE1</accession>
<keyword evidence="2" id="KW-0238">DNA-binding</keyword>
<feature type="domain" description="HTH myb-type" evidence="7">
    <location>
        <begin position="649"/>
        <end position="708"/>
    </location>
</feature>
<reference evidence="8 9" key="1">
    <citation type="journal article" date="2021" name="bioRxiv">
        <title>Chromosome-scale and haplotype-resolved genome assembly of a tetraploid potato cultivar.</title>
        <authorList>
            <person name="Sun H."/>
            <person name="Jiao W.-B."/>
            <person name="Krause K."/>
            <person name="Campoy J.A."/>
            <person name="Goel M."/>
            <person name="Folz-Donahue K."/>
            <person name="Kukat C."/>
            <person name="Huettel B."/>
            <person name="Schneeberger K."/>
        </authorList>
    </citation>
    <scope>NUCLEOTIDE SEQUENCE [LARGE SCALE GENOMIC DNA]</scope>
    <source>
        <strain evidence="8">SolTubOtavaFocal</strain>
        <tissue evidence="8">Leaves</tissue>
    </source>
</reference>
<dbReference type="InterPro" id="IPR009057">
    <property type="entry name" value="Homeodomain-like_sf"/>
</dbReference>
<dbReference type="EMBL" id="JAIVGD010000018">
    <property type="protein sequence ID" value="KAH0755425.1"/>
    <property type="molecule type" value="Genomic_DNA"/>
</dbReference>
<dbReference type="CDD" id="cd11660">
    <property type="entry name" value="SANT_TRF"/>
    <property type="match status" value="1"/>
</dbReference>
<sequence length="758" mass="84395">MGAKCIGKIQQCIWCNPTSGVWGGVGGTQTLLLPLWGRETVFDRHSAYIGEISDIGLLHRVITCWHASEDMVYKKKLDFGFNGFQVPVIPKAPRSVRRRRSCKKLDDDQICAFELLAAVAGKLLLESESSTSSNAAEGKNEIADGRDGIKSEQVEEGKAVKSECLDQGSCVESDYIPETAAQDQNLKHGFDKPHQAENNYFLEHTSTVIGSDADLKLENCKEVNIPDGKFHPKIEGGSSSLEDPCDGKIRTGIQKHLDDDSKQIEDVAVTNTCSVKNPIEECVNNSGLFNSDGSVQLPLYRDSVPSASFVKHRNSVKLGIRDDDENSFDCYRYSTKLRAFRTTSRLGYRRIRKMLKSRHWKAAPKLKEYERSYTNGVESFYLSRKSERARKRCQLEVASKRRKLSNHGFAVAYYQEASSESVTNSPDKEIKRDINTSHAIPARGTTDPAPVNNHHKKDPNVKFSIKSFKVPELYIEVPETATVGSLKRTVMEAVTAILESGLRVGVVLQGKKVRDDNRTLEQAGISQNGNLDNLGFTLEPRFTQVSPSSSPNKLLASSTYAADQELTRRRPSPILELGIHNASADPLETEMCKYNENNHPSELSPTNPIDSSTDVSIPDSRALVIVPSVNAEALAMVPLNQKSKRSELSQRRIRRPFSVAEVEALVEAVEHLGTGRWRDVKMRAFDNADHRTYVDLKDKWKTLVHTASIAPQQRRGEPVPQELLDRVLAAHAYWSQQQGKHHAEPLKTPDAKALKVGA</sequence>
<dbReference type="InterPro" id="IPR001005">
    <property type="entry name" value="SANT/Myb"/>
</dbReference>
<comment type="caution">
    <text evidence="8">The sequence shown here is derived from an EMBL/GenBank/DDBJ whole genome shotgun (WGS) entry which is preliminary data.</text>
</comment>
<feature type="region of interest" description="Disordered" evidence="4">
    <location>
        <begin position="439"/>
        <end position="458"/>
    </location>
</feature>
<dbReference type="InterPro" id="IPR057625">
    <property type="entry name" value="TPR1-6-like_ubiquitin"/>
</dbReference>
<feature type="domain" description="Myb-like" evidence="6">
    <location>
        <begin position="649"/>
        <end position="704"/>
    </location>
</feature>
<evidence type="ECO:0000256" key="2">
    <source>
        <dbReference type="ARBA" id="ARBA00023125"/>
    </source>
</evidence>
<evidence type="ECO:0000256" key="4">
    <source>
        <dbReference type="SAM" id="MobiDB-lite"/>
    </source>
</evidence>
<evidence type="ECO:0000313" key="9">
    <source>
        <dbReference type="Proteomes" id="UP000826656"/>
    </source>
</evidence>
<evidence type="ECO:0000256" key="3">
    <source>
        <dbReference type="ARBA" id="ARBA00023242"/>
    </source>
</evidence>
<dbReference type="Pfam" id="PF23603">
    <property type="entry name" value="Ubiquitin_TPR1"/>
    <property type="match status" value="1"/>
</dbReference>
<proteinExistence type="predicted"/>
<gene>
    <name evidence="8" type="ORF">KY290_025695</name>
</gene>
<evidence type="ECO:0000259" key="5">
    <source>
        <dbReference type="PROSITE" id="PS50053"/>
    </source>
</evidence>
<dbReference type="PROSITE" id="PS51294">
    <property type="entry name" value="HTH_MYB"/>
    <property type="match status" value="1"/>
</dbReference>
<dbReference type="InterPro" id="IPR029071">
    <property type="entry name" value="Ubiquitin-like_domsf"/>
</dbReference>
<dbReference type="InterPro" id="IPR017930">
    <property type="entry name" value="Myb_dom"/>
</dbReference>
<evidence type="ECO:0000313" key="8">
    <source>
        <dbReference type="EMBL" id="KAH0755425.1"/>
    </source>
</evidence>
<comment type="subcellular location">
    <subcellularLocation>
        <location evidence="1">Nucleus</location>
    </subcellularLocation>
</comment>
<keyword evidence="9" id="KW-1185">Reference proteome</keyword>
<keyword evidence="3" id="KW-0539">Nucleus</keyword>
<dbReference type="Gene3D" id="1.10.246.220">
    <property type="match status" value="1"/>
</dbReference>
<dbReference type="InterPro" id="IPR031105">
    <property type="entry name" value="TRP_plant"/>
</dbReference>
<organism evidence="8 9">
    <name type="scientific">Solanum tuberosum</name>
    <name type="common">Potato</name>
    <dbReference type="NCBI Taxonomy" id="4113"/>
    <lineage>
        <taxon>Eukaryota</taxon>
        <taxon>Viridiplantae</taxon>
        <taxon>Streptophyta</taxon>
        <taxon>Embryophyta</taxon>
        <taxon>Tracheophyta</taxon>
        <taxon>Spermatophyta</taxon>
        <taxon>Magnoliopsida</taxon>
        <taxon>eudicotyledons</taxon>
        <taxon>Gunneridae</taxon>
        <taxon>Pentapetalae</taxon>
        <taxon>asterids</taxon>
        <taxon>lamiids</taxon>
        <taxon>Solanales</taxon>
        <taxon>Solanaceae</taxon>
        <taxon>Solanoideae</taxon>
        <taxon>Solaneae</taxon>
        <taxon>Solanum</taxon>
    </lineage>
</organism>
<dbReference type="PANTHER" id="PTHR21717:SF78">
    <property type="entry name" value="TELOMERE REPEAT-BINDING PROTEIN 4-LIKE"/>
    <property type="match status" value="1"/>
</dbReference>
<feature type="region of interest" description="Disordered" evidence="4">
    <location>
        <begin position="134"/>
        <end position="153"/>
    </location>
</feature>
<dbReference type="Proteomes" id="UP000826656">
    <property type="component" value="Unassembled WGS sequence"/>
</dbReference>
<dbReference type="PROSITE" id="PS50053">
    <property type="entry name" value="UBIQUITIN_2"/>
    <property type="match status" value="1"/>
</dbReference>
<dbReference type="PANTHER" id="PTHR21717">
    <property type="entry name" value="TELOMERIC REPEAT BINDING PROTEIN"/>
    <property type="match status" value="1"/>
</dbReference>
<name>A0ABQ7UXE1_SOLTU</name>
<dbReference type="SMART" id="SM00717">
    <property type="entry name" value="SANT"/>
    <property type="match status" value="1"/>
</dbReference>
<feature type="domain" description="Ubiquitin-like" evidence="5">
    <location>
        <begin position="461"/>
        <end position="531"/>
    </location>
</feature>
<dbReference type="PROSITE" id="PS50090">
    <property type="entry name" value="MYB_LIKE"/>
    <property type="match status" value="1"/>
</dbReference>
<feature type="compositionally biased region" description="Basic and acidic residues" evidence="4">
    <location>
        <begin position="138"/>
        <end position="153"/>
    </location>
</feature>
<protein>
    <submittedName>
        <fullName evidence="8">Uncharacterized protein</fullName>
    </submittedName>
</protein>
<evidence type="ECO:0000259" key="7">
    <source>
        <dbReference type="PROSITE" id="PS51294"/>
    </source>
</evidence>
<dbReference type="SUPFAM" id="SSF54236">
    <property type="entry name" value="Ubiquitin-like"/>
    <property type="match status" value="1"/>
</dbReference>
<evidence type="ECO:0000259" key="6">
    <source>
        <dbReference type="PROSITE" id="PS50090"/>
    </source>
</evidence>
<dbReference type="SUPFAM" id="SSF46689">
    <property type="entry name" value="Homeodomain-like"/>
    <property type="match status" value="1"/>
</dbReference>